<dbReference type="InterPro" id="IPR007404">
    <property type="entry name" value="YdjM-like"/>
</dbReference>
<keyword evidence="3" id="KW-1185">Reference proteome</keyword>
<evidence type="ECO:0000256" key="1">
    <source>
        <dbReference type="SAM" id="Phobius"/>
    </source>
</evidence>
<keyword evidence="1" id="KW-0812">Transmembrane</keyword>
<evidence type="ECO:0008006" key="4">
    <source>
        <dbReference type="Google" id="ProtNLM"/>
    </source>
</evidence>
<evidence type="ECO:0000313" key="2">
    <source>
        <dbReference type="EMBL" id="ALJ00232.1"/>
    </source>
</evidence>
<dbReference type="PATRIC" id="fig|512763.3.peg.3569"/>
<evidence type="ECO:0000313" key="3">
    <source>
        <dbReference type="Proteomes" id="UP000061382"/>
    </source>
</evidence>
<feature type="transmembrane region" description="Helical" evidence="1">
    <location>
        <begin position="93"/>
        <end position="110"/>
    </location>
</feature>
<protein>
    <recommendedName>
        <fullName evidence="4">Metal-dependent hydrolase</fullName>
    </recommendedName>
</protein>
<dbReference type="EMBL" id="CP012643">
    <property type="protein sequence ID" value="ALJ00232.1"/>
    <property type="molecule type" value="Genomic_DNA"/>
</dbReference>
<dbReference type="STRING" id="512763.DC20_16220"/>
<dbReference type="AlphaFoldDB" id="A0A0P0CEH0"/>
<feature type="transmembrane region" description="Helical" evidence="1">
    <location>
        <begin position="21"/>
        <end position="43"/>
    </location>
</feature>
<dbReference type="KEGG" id="rti:DC20_16220"/>
<gene>
    <name evidence="2" type="ORF">DC20_16220</name>
</gene>
<organism evidence="2 3">
    <name type="scientific">Rufibacter tibetensis</name>
    <dbReference type="NCBI Taxonomy" id="512763"/>
    <lineage>
        <taxon>Bacteria</taxon>
        <taxon>Pseudomonadati</taxon>
        <taxon>Bacteroidota</taxon>
        <taxon>Cytophagia</taxon>
        <taxon>Cytophagales</taxon>
        <taxon>Hymenobacteraceae</taxon>
        <taxon>Rufibacter</taxon>
    </lineage>
</organism>
<sequence length="228" mass="25423">MFIGHFAFGLGAKSMAPKVSLGSLLLAAQLLDLLWPTFLLLGWEHVSISPGITEVTPLDFTHYPISHSLLAVLGWSIACGLIYWLLKRNRRGAIVMGICVLSHWMLDVVMHRPDLPLYPGDSPMLGLGLWNSLVGSLLVEGLFFALGVGLYLRSTKAKNKKGTWGFWSFILFLVFVHVANLFGPPPPEVTAIAWTGQLQWLFIIYGYWIDGNRQNKNVQAPHLEAVYH</sequence>
<dbReference type="Pfam" id="PF04307">
    <property type="entry name" value="YdjM"/>
    <property type="match status" value="1"/>
</dbReference>
<name>A0A0P0CEH0_9BACT</name>
<proteinExistence type="predicted"/>
<feature type="transmembrane region" description="Helical" evidence="1">
    <location>
        <begin position="164"/>
        <end position="183"/>
    </location>
</feature>
<keyword evidence="1" id="KW-1133">Transmembrane helix</keyword>
<accession>A0A0P0CEH0</accession>
<feature type="transmembrane region" description="Helical" evidence="1">
    <location>
        <begin position="189"/>
        <end position="209"/>
    </location>
</feature>
<feature type="transmembrane region" description="Helical" evidence="1">
    <location>
        <begin position="130"/>
        <end position="152"/>
    </location>
</feature>
<keyword evidence="1" id="KW-0472">Membrane</keyword>
<feature type="transmembrane region" description="Helical" evidence="1">
    <location>
        <begin position="63"/>
        <end position="86"/>
    </location>
</feature>
<dbReference type="OrthoDB" id="327431at2"/>
<dbReference type="RefSeq" id="WP_062544785.1">
    <property type="nucleotide sequence ID" value="NZ_CP012643.1"/>
</dbReference>
<reference evidence="2 3" key="1">
    <citation type="submission" date="2015-08" db="EMBL/GenBank/DDBJ databases">
        <title>Complete genome sequence of Rufibacter tibetensis strain 1351t, a radiation-resistant bacterium from tibet plateau.</title>
        <authorList>
            <person name="Dai J."/>
        </authorList>
    </citation>
    <scope>NUCLEOTIDE SEQUENCE [LARGE SCALE GENOMIC DNA]</scope>
    <source>
        <strain evidence="2 3">1351</strain>
    </source>
</reference>
<dbReference type="Proteomes" id="UP000061382">
    <property type="component" value="Chromosome"/>
</dbReference>